<reference evidence="1" key="1">
    <citation type="submission" date="2021-01" db="EMBL/GenBank/DDBJ databases">
        <authorList>
            <person name="Sun Q."/>
        </authorList>
    </citation>
    <scope>NUCLEOTIDE SEQUENCE</scope>
    <source>
        <strain evidence="1">YIM B02566</strain>
    </source>
</reference>
<name>A0ACC5RFX7_9HYPH</name>
<accession>A0ACC5RFX7</accession>
<dbReference type="Proteomes" id="UP000616151">
    <property type="component" value="Unassembled WGS sequence"/>
</dbReference>
<keyword evidence="2" id="KW-1185">Reference proteome</keyword>
<evidence type="ECO:0000313" key="1">
    <source>
        <dbReference type="EMBL" id="MBK1871554.1"/>
    </source>
</evidence>
<evidence type="ECO:0000313" key="2">
    <source>
        <dbReference type="Proteomes" id="UP000616151"/>
    </source>
</evidence>
<gene>
    <name evidence="1" type="ORF">JHL16_34630</name>
</gene>
<protein>
    <submittedName>
        <fullName evidence="1">Uncharacterized protein</fullName>
    </submittedName>
</protein>
<organism evidence="1 2">
    <name type="scientific">Taklimakanibacter albus</name>
    <dbReference type="NCBI Taxonomy" id="2800327"/>
    <lineage>
        <taxon>Bacteria</taxon>
        <taxon>Pseudomonadati</taxon>
        <taxon>Pseudomonadota</taxon>
        <taxon>Alphaproteobacteria</taxon>
        <taxon>Hyphomicrobiales</taxon>
        <taxon>Aestuariivirgaceae</taxon>
        <taxon>Taklimakanibacter</taxon>
    </lineage>
</organism>
<comment type="caution">
    <text evidence="1">The sequence shown here is derived from an EMBL/GenBank/DDBJ whole genome shotgun (WGS) entry which is preliminary data.</text>
</comment>
<proteinExistence type="predicted"/>
<sequence length="99" mass="11418">METNDKKDALIGSLQKTNTELSTKLNLAYAFIDMLRRGYDALLHYSINYQSLPEYTNDSPLDDLSKKPLAQVHMEAMNWMQRVKSGIDAAVRRKNFKVH</sequence>
<dbReference type="EMBL" id="JAENHL010000009">
    <property type="protein sequence ID" value="MBK1871554.1"/>
    <property type="molecule type" value="Genomic_DNA"/>
</dbReference>